<dbReference type="InterPro" id="IPR002575">
    <property type="entry name" value="Aminoglycoside_PTrfase"/>
</dbReference>
<dbReference type="Gene3D" id="3.30.200.20">
    <property type="entry name" value="Phosphorylase Kinase, domain 1"/>
    <property type="match status" value="1"/>
</dbReference>
<dbReference type="Pfam" id="PF01636">
    <property type="entry name" value="APH"/>
    <property type="match status" value="1"/>
</dbReference>
<gene>
    <name evidence="4" type="ORF">EYC98_21055</name>
</gene>
<feature type="domain" description="Aminoglycoside phosphotransferase" evidence="3">
    <location>
        <begin position="24"/>
        <end position="250"/>
    </location>
</feature>
<dbReference type="Proteomes" id="UP001143362">
    <property type="component" value="Unassembled WGS sequence"/>
</dbReference>
<evidence type="ECO:0000256" key="2">
    <source>
        <dbReference type="ARBA" id="ARBA00022840"/>
    </source>
</evidence>
<dbReference type="SUPFAM" id="SSF56112">
    <property type="entry name" value="Protein kinase-like (PK-like)"/>
    <property type="match status" value="1"/>
</dbReference>
<accession>A0ABT3TPU9</accession>
<dbReference type="EMBL" id="SHNN01000007">
    <property type="protein sequence ID" value="MCX2983357.1"/>
    <property type="molecule type" value="Genomic_DNA"/>
</dbReference>
<keyword evidence="5" id="KW-1185">Reference proteome</keyword>
<organism evidence="4 5">
    <name type="scientific">Candidatus Litorirhabdus singularis</name>
    <dbReference type="NCBI Taxonomy" id="2518993"/>
    <lineage>
        <taxon>Bacteria</taxon>
        <taxon>Pseudomonadati</taxon>
        <taxon>Pseudomonadota</taxon>
        <taxon>Gammaproteobacteria</taxon>
        <taxon>Cellvibrionales</taxon>
        <taxon>Halieaceae</taxon>
        <taxon>Candidatus Litorirhabdus</taxon>
    </lineage>
</organism>
<sequence>MDTRERELHGWVLAALNLDARGTDWQPVAGDASARRYFRLRHEKRAWIAVDAPPASEKNREFLAVRELLANANVRVPELLDSTLEQGYLLLEDLGEQLLLPMLTPATVDGHYQQALQVLASIQSIDTAAAAAKLPAYDSAVLAEELQRFPEWFVEGLLQITVTSAWSAQLQDFFQILIESAAGQPQVVVHRDFHSRNLMPQDDGSLGVIDFQDAVLGPVCYDLVSLLRDCYIRWPAPQVRGWALDYYHQSSQTSRVSDEQFMRWFDLIGLQRHLKVLGNFSRLALRDQRDTYLSDIPMVLDYVVEVLAVYPEFEWLNDWFRVEVQPRVLAQVWEASP</sequence>
<dbReference type="InterPro" id="IPR011009">
    <property type="entry name" value="Kinase-like_dom_sf"/>
</dbReference>
<dbReference type="PANTHER" id="PTHR33540">
    <property type="entry name" value="TRNA THREONYLCARBAMOYLADENOSINE BIOSYNTHESIS PROTEIN TSAE"/>
    <property type="match status" value="1"/>
</dbReference>
<evidence type="ECO:0000313" key="4">
    <source>
        <dbReference type="EMBL" id="MCX2983357.1"/>
    </source>
</evidence>
<evidence type="ECO:0000256" key="1">
    <source>
        <dbReference type="ARBA" id="ARBA00022741"/>
    </source>
</evidence>
<name>A0ABT3TPU9_9GAMM</name>
<keyword evidence="1" id="KW-0547">Nucleotide-binding</keyword>
<keyword evidence="2" id="KW-0067">ATP-binding</keyword>
<dbReference type="Gene3D" id="3.90.1200.10">
    <property type="match status" value="1"/>
</dbReference>
<dbReference type="PANTHER" id="PTHR33540:SF1">
    <property type="entry name" value="N-ACETYLMURAMATE_N-ACETYLGLUCOSAMINE KINASE"/>
    <property type="match status" value="1"/>
</dbReference>
<reference evidence="4" key="1">
    <citation type="submission" date="2019-02" db="EMBL/GenBank/DDBJ databases">
        <authorList>
            <person name="Li S.-H."/>
        </authorList>
    </citation>
    <scope>NUCLEOTIDE SEQUENCE</scope>
    <source>
        <strain evidence="4">IMCC14734</strain>
    </source>
</reference>
<dbReference type="RefSeq" id="WP_279247393.1">
    <property type="nucleotide sequence ID" value="NZ_SHNN01000007.1"/>
</dbReference>
<evidence type="ECO:0000313" key="5">
    <source>
        <dbReference type="Proteomes" id="UP001143362"/>
    </source>
</evidence>
<protein>
    <submittedName>
        <fullName evidence="4">Aminoglycoside phosphotransferase</fullName>
    </submittedName>
</protein>
<evidence type="ECO:0000259" key="3">
    <source>
        <dbReference type="Pfam" id="PF01636"/>
    </source>
</evidence>
<comment type="caution">
    <text evidence="4">The sequence shown here is derived from an EMBL/GenBank/DDBJ whole genome shotgun (WGS) entry which is preliminary data.</text>
</comment>
<proteinExistence type="predicted"/>